<protein>
    <submittedName>
        <fullName evidence="3">Uncharacterized protein</fullName>
    </submittedName>
</protein>
<evidence type="ECO:0000256" key="1">
    <source>
        <dbReference type="SAM" id="MobiDB-lite"/>
    </source>
</evidence>
<name>A0A9D1M2X5_9PROT</name>
<sequence length="253" mass="28235">MMKMTALLTVALMSLGYGAYDAKAQATYFGDEPEGVQSFQQDKDAWRRKDGKRLQILQGISDSIGQAALANITGAEQVFCYQITSRPNNYSGYTINGMVVTGFCGVVAPQLQETIKEQFFSTADNIDFVNSEKCIIKPKIMIRWVRGVDFTDMLISAPCYSYSIFYGGKVRTFNFRPGAELVDAMVDAFKDLTVPFVSPALLNQLLPVGVPQTKEQQEIVKEQSGPIRKWEQPKAQPVQEKKNKGWNSLKFGV</sequence>
<feature type="signal peptide" evidence="2">
    <location>
        <begin position="1"/>
        <end position="19"/>
    </location>
</feature>
<gene>
    <name evidence="3" type="ORF">IAD20_02105</name>
</gene>
<keyword evidence="2" id="KW-0732">Signal</keyword>
<dbReference type="AlphaFoldDB" id="A0A9D1M2X5"/>
<proteinExistence type="predicted"/>
<evidence type="ECO:0000313" key="4">
    <source>
        <dbReference type="Proteomes" id="UP000824107"/>
    </source>
</evidence>
<feature type="chain" id="PRO_5038452407" evidence="2">
    <location>
        <begin position="20"/>
        <end position="253"/>
    </location>
</feature>
<comment type="caution">
    <text evidence="3">The sequence shown here is derived from an EMBL/GenBank/DDBJ whole genome shotgun (WGS) entry which is preliminary data.</text>
</comment>
<organism evidence="3 4">
    <name type="scientific">Candidatus Scatocola faecipullorum</name>
    <dbReference type="NCBI Taxonomy" id="2840917"/>
    <lineage>
        <taxon>Bacteria</taxon>
        <taxon>Pseudomonadati</taxon>
        <taxon>Pseudomonadota</taxon>
        <taxon>Alphaproteobacteria</taxon>
        <taxon>Rhodospirillales</taxon>
        <taxon>Rhodospirillaceae</taxon>
        <taxon>Rhodospirillaceae incertae sedis</taxon>
        <taxon>Candidatus Scatocola</taxon>
    </lineage>
</organism>
<dbReference type="EMBL" id="DVNC01000020">
    <property type="protein sequence ID" value="HIU52855.1"/>
    <property type="molecule type" value="Genomic_DNA"/>
</dbReference>
<evidence type="ECO:0000256" key="2">
    <source>
        <dbReference type="SAM" id="SignalP"/>
    </source>
</evidence>
<accession>A0A9D1M2X5</accession>
<reference evidence="3" key="1">
    <citation type="submission" date="2020-10" db="EMBL/GenBank/DDBJ databases">
        <authorList>
            <person name="Gilroy R."/>
        </authorList>
    </citation>
    <scope>NUCLEOTIDE SEQUENCE</scope>
    <source>
        <strain evidence="3">ChiW3-316</strain>
    </source>
</reference>
<dbReference type="Proteomes" id="UP000824107">
    <property type="component" value="Unassembled WGS sequence"/>
</dbReference>
<feature type="region of interest" description="Disordered" evidence="1">
    <location>
        <begin position="221"/>
        <end position="253"/>
    </location>
</feature>
<evidence type="ECO:0000313" key="3">
    <source>
        <dbReference type="EMBL" id="HIU52855.1"/>
    </source>
</evidence>
<reference evidence="3" key="2">
    <citation type="journal article" date="2021" name="PeerJ">
        <title>Extensive microbial diversity within the chicken gut microbiome revealed by metagenomics and culture.</title>
        <authorList>
            <person name="Gilroy R."/>
            <person name="Ravi A."/>
            <person name="Getino M."/>
            <person name="Pursley I."/>
            <person name="Horton D.L."/>
            <person name="Alikhan N.F."/>
            <person name="Baker D."/>
            <person name="Gharbi K."/>
            <person name="Hall N."/>
            <person name="Watson M."/>
            <person name="Adriaenssens E.M."/>
            <person name="Foster-Nyarko E."/>
            <person name="Jarju S."/>
            <person name="Secka A."/>
            <person name="Antonio M."/>
            <person name="Oren A."/>
            <person name="Chaudhuri R.R."/>
            <person name="La Ragione R."/>
            <person name="Hildebrand F."/>
            <person name="Pallen M.J."/>
        </authorList>
    </citation>
    <scope>NUCLEOTIDE SEQUENCE</scope>
    <source>
        <strain evidence="3">ChiW3-316</strain>
    </source>
</reference>